<dbReference type="InterPro" id="IPR005116">
    <property type="entry name" value="Transp-assoc_OB_typ1"/>
</dbReference>
<comment type="caution">
    <text evidence="4">The sequence shown here is derived from an EMBL/GenBank/DDBJ whole genome shotgun (WGS) entry which is preliminary data.</text>
</comment>
<reference evidence="4 5" key="1">
    <citation type="submission" date="2023-07" db="EMBL/GenBank/DDBJ databases">
        <title>Genomic Encyclopedia of Type Strains, Phase IV (KMG-IV): sequencing the most valuable type-strain genomes for metagenomic binning, comparative biology and taxonomic classification.</title>
        <authorList>
            <person name="Goeker M."/>
        </authorList>
    </citation>
    <scope>NUCLEOTIDE SEQUENCE [LARGE SCALE GENOMIC DNA]</scope>
    <source>
        <strain evidence="4 5">DSM 3770</strain>
    </source>
</reference>
<dbReference type="PROSITE" id="PS51866">
    <property type="entry name" value="MOP"/>
    <property type="match status" value="1"/>
</dbReference>
<name>A0ABU0LDS2_XANAG</name>
<sequence>MKISARNQLKGKIVEIHEGPISGTVSIDIGGGNVLFAHITEQSVKDLELKVGDAVTALITSSSILVGK</sequence>
<evidence type="ECO:0000313" key="5">
    <source>
        <dbReference type="Proteomes" id="UP001241747"/>
    </source>
</evidence>
<organism evidence="4 5">
    <name type="scientific">Xanthobacter agilis</name>
    <dbReference type="NCBI Taxonomy" id="47492"/>
    <lineage>
        <taxon>Bacteria</taxon>
        <taxon>Pseudomonadati</taxon>
        <taxon>Pseudomonadota</taxon>
        <taxon>Alphaproteobacteria</taxon>
        <taxon>Hyphomicrobiales</taxon>
        <taxon>Xanthobacteraceae</taxon>
        <taxon>Xanthobacter</taxon>
    </lineage>
</organism>
<keyword evidence="5" id="KW-1185">Reference proteome</keyword>
<feature type="domain" description="Mop" evidence="3">
    <location>
        <begin position="2"/>
        <end position="68"/>
    </location>
</feature>
<dbReference type="RefSeq" id="WP_237344470.1">
    <property type="nucleotide sequence ID" value="NZ_JABWGX010000004.1"/>
</dbReference>
<proteinExistence type="predicted"/>
<gene>
    <name evidence="4" type="ORF">QOZ94_002093</name>
</gene>
<evidence type="ECO:0000313" key="4">
    <source>
        <dbReference type="EMBL" id="MDQ0505297.1"/>
    </source>
</evidence>
<dbReference type="Pfam" id="PF03459">
    <property type="entry name" value="TOBE"/>
    <property type="match status" value="1"/>
</dbReference>
<dbReference type="InterPro" id="IPR004606">
    <property type="entry name" value="Mop_domain"/>
</dbReference>
<evidence type="ECO:0000256" key="1">
    <source>
        <dbReference type="ARBA" id="ARBA00022505"/>
    </source>
</evidence>
<dbReference type="NCBIfam" id="TIGR00638">
    <property type="entry name" value="Mop"/>
    <property type="match status" value="1"/>
</dbReference>
<keyword evidence="1 2" id="KW-0500">Molybdenum</keyword>
<dbReference type="Gene3D" id="2.40.50.100">
    <property type="match status" value="1"/>
</dbReference>
<dbReference type="SUPFAM" id="SSF50331">
    <property type="entry name" value="MOP-like"/>
    <property type="match status" value="1"/>
</dbReference>
<evidence type="ECO:0000259" key="3">
    <source>
        <dbReference type="PROSITE" id="PS51866"/>
    </source>
</evidence>
<dbReference type="Proteomes" id="UP001241747">
    <property type="component" value="Unassembled WGS sequence"/>
</dbReference>
<dbReference type="EMBL" id="JAUSVY010000004">
    <property type="protein sequence ID" value="MDQ0505297.1"/>
    <property type="molecule type" value="Genomic_DNA"/>
</dbReference>
<accession>A0ABU0LDS2</accession>
<evidence type="ECO:0000256" key="2">
    <source>
        <dbReference type="PROSITE-ProRule" id="PRU01213"/>
    </source>
</evidence>
<dbReference type="InterPro" id="IPR008995">
    <property type="entry name" value="Mo/tungstate-bd_C_term_dom"/>
</dbReference>
<protein>
    <submittedName>
        <fullName evidence="4">Molybdopterin-binding protein</fullName>
    </submittedName>
</protein>